<dbReference type="PANTHER" id="PTHR35526:SF3">
    <property type="entry name" value="ANTI-SIGMA-F FACTOR RSBW"/>
    <property type="match status" value="1"/>
</dbReference>
<keyword evidence="2" id="KW-1185">Reference proteome</keyword>
<dbReference type="Gene3D" id="3.30.565.10">
    <property type="entry name" value="Histidine kinase-like ATPase, C-terminal domain"/>
    <property type="match status" value="1"/>
</dbReference>
<organism evidence="1 2">
    <name type="scientific">Streptomyces racemochromogenes</name>
    <dbReference type="NCBI Taxonomy" id="67353"/>
    <lineage>
        <taxon>Bacteria</taxon>
        <taxon>Bacillati</taxon>
        <taxon>Actinomycetota</taxon>
        <taxon>Actinomycetes</taxon>
        <taxon>Kitasatosporales</taxon>
        <taxon>Streptomycetaceae</taxon>
        <taxon>Streptomyces</taxon>
    </lineage>
</organism>
<name>A0ABW7PBT9_9ACTN</name>
<comment type="caution">
    <text evidence="1">The sequence shown here is derived from an EMBL/GenBank/DDBJ whole genome shotgun (WGS) entry which is preliminary data.</text>
</comment>
<dbReference type="Proteomes" id="UP001610631">
    <property type="component" value="Unassembled WGS sequence"/>
</dbReference>
<gene>
    <name evidence="1" type="ORF">WDV06_12150</name>
</gene>
<sequence>MTAPSRPTPPLVRTFTQRFSCTPRGARLARQLALVSLHDWGVPEGTALSDDAGLLVAELASNAATHGRVLGRDFELRMVLLGGGDPHSAGVLRLEVSDPRRDRRPAVQPHAYQAEAGYGLRIVDAVAADWGVVDRIIGKTVWAELTTLRAPAAPGR</sequence>
<evidence type="ECO:0000313" key="2">
    <source>
        <dbReference type="Proteomes" id="UP001610631"/>
    </source>
</evidence>
<dbReference type="EMBL" id="JBBDHD010000023">
    <property type="protein sequence ID" value="MFH7595839.1"/>
    <property type="molecule type" value="Genomic_DNA"/>
</dbReference>
<dbReference type="CDD" id="cd16936">
    <property type="entry name" value="HATPase_RsbW-like"/>
    <property type="match status" value="1"/>
</dbReference>
<dbReference type="RefSeq" id="WP_395509693.1">
    <property type="nucleotide sequence ID" value="NZ_JBBDHD010000023.1"/>
</dbReference>
<keyword evidence="1" id="KW-0547">Nucleotide-binding</keyword>
<proteinExistence type="predicted"/>
<dbReference type="PANTHER" id="PTHR35526">
    <property type="entry name" value="ANTI-SIGMA-F FACTOR RSBW-RELATED"/>
    <property type="match status" value="1"/>
</dbReference>
<keyword evidence="1" id="KW-0067">ATP-binding</keyword>
<dbReference type="GO" id="GO:0005524">
    <property type="term" value="F:ATP binding"/>
    <property type="evidence" value="ECO:0007669"/>
    <property type="project" value="UniProtKB-KW"/>
</dbReference>
<reference evidence="1 2" key="1">
    <citation type="submission" date="2024-03" db="EMBL/GenBank/DDBJ databases">
        <title>Whole genome sequencing of Streptomyces racemochromogenes, to identify antimicrobial biosynthetic gene clusters.</title>
        <authorList>
            <person name="Suryawanshi P."/>
            <person name="Krishnaraj P.U."/>
            <person name="Arun Y.P."/>
            <person name="Suryawanshi M.P."/>
            <person name="Rakshit O."/>
        </authorList>
    </citation>
    <scope>NUCLEOTIDE SEQUENCE [LARGE SCALE GENOMIC DNA]</scope>
    <source>
        <strain evidence="1 2">AUDT626</strain>
    </source>
</reference>
<accession>A0ABW7PBT9</accession>
<dbReference type="InterPro" id="IPR050267">
    <property type="entry name" value="Anti-sigma-factor_SerPK"/>
</dbReference>
<protein>
    <submittedName>
        <fullName evidence="1">ATP-binding protein</fullName>
    </submittedName>
</protein>
<evidence type="ECO:0000313" key="1">
    <source>
        <dbReference type="EMBL" id="MFH7595839.1"/>
    </source>
</evidence>
<dbReference type="InterPro" id="IPR036890">
    <property type="entry name" value="HATPase_C_sf"/>
</dbReference>